<keyword evidence="2" id="KW-0472">Membrane</keyword>
<evidence type="ECO:0000256" key="2">
    <source>
        <dbReference type="SAM" id="Phobius"/>
    </source>
</evidence>
<proteinExistence type="predicted"/>
<evidence type="ECO:0000313" key="3">
    <source>
        <dbReference type="EMBL" id="PKU37426.1"/>
    </source>
</evidence>
<protein>
    <submittedName>
        <fullName evidence="3">Uncharacterized protein</fullName>
    </submittedName>
</protein>
<dbReference type="Proteomes" id="UP000233556">
    <property type="component" value="Unassembled WGS sequence"/>
</dbReference>
<evidence type="ECO:0000313" key="4">
    <source>
        <dbReference type="Proteomes" id="UP000233556"/>
    </source>
</evidence>
<keyword evidence="2" id="KW-1133">Transmembrane helix</keyword>
<gene>
    <name evidence="3" type="ORF">llap_12274</name>
</gene>
<feature type="region of interest" description="Disordered" evidence="1">
    <location>
        <begin position="83"/>
        <end position="109"/>
    </location>
</feature>
<dbReference type="AlphaFoldDB" id="A0A2I0TUF1"/>
<feature type="transmembrane region" description="Helical" evidence="2">
    <location>
        <begin position="26"/>
        <end position="45"/>
    </location>
</feature>
<keyword evidence="4" id="KW-1185">Reference proteome</keyword>
<reference evidence="4" key="1">
    <citation type="submission" date="2017-11" db="EMBL/GenBank/DDBJ databases">
        <authorList>
            <person name="Lima N.C."/>
            <person name="Parody-Merino A.M."/>
            <person name="Battley P.F."/>
            <person name="Fidler A.E."/>
            <person name="Prosdocimi F."/>
        </authorList>
    </citation>
    <scope>NUCLEOTIDE SEQUENCE [LARGE SCALE GENOMIC DNA]</scope>
</reference>
<sequence length="109" mass="11781">MMGSSQHAGWCKKPTQHTNAGTTLKVVRKTVYTIVLLAITAVIGATENSTWFLHCVISLASLLSLLLLLAVIHPYTICDSRTMRNQYKPGSLPSAELSGPSSISAPEQR</sequence>
<dbReference type="OrthoDB" id="8915654at2759"/>
<reference evidence="4" key="2">
    <citation type="submission" date="2017-12" db="EMBL/GenBank/DDBJ databases">
        <title>Genome sequence of the Bar-tailed Godwit (Limosa lapponica baueri).</title>
        <authorList>
            <person name="Lima N.C.B."/>
            <person name="Parody-Merino A.M."/>
            <person name="Battley P.F."/>
            <person name="Fidler A.E."/>
            <person name="Prosdocimi F."/>
        </authorList>
    </citation>
    <scope>NUCLEOTIDE SEQUENCE [LARGE SCALE GENOMIC DNA]</scope>
</reference>
<accession>A0A2I0TUF1</accession>
<feature type="transmembrane region" description="Helical" evidence="2">
    <location>
        <begin position="51"/>
        <end position="78"/>
    </location>
</feature>
<dbReference type="EMBL" id="KZ507155">
    <property type="protein sequence ID" value="PKU37426.1"/>
    <property type="molecule type" value="Genomic_DNA"/>
</dbReference>
<organism evidence="3 4">
    <name type="scientific">Limosa lapponica baueri</name>
    <dbReference type="NCBI Taxonomy" id="1758121"/>
    <lineage>
        <taxon>Eukaryota</taxon>
        <taxon>Metazoa</taxon>
        <taxon>Chordata</taxon>
        <taxon>Craniata</taxon>
        <taxon>Vertebrata</taxon>
        <taxon>Euteleostomi</taxon>
        <taxon>Archelosauria</taxon>
        <taxon>Archosauria</taxon>
        <taxon>Dinosauria</taxon>
        <taxon>Saurischia</taxon>
        <taxon>Theropoda</taxon>
        <taxon>Coelurosauria</taxon>
        <taxon>Aves</taxon>
        <taxon>Neognathae</taxon>
        <taxon>Neoaves</taxon>
        <taxon>Charadriiformes</taxon>
        <taxon>Scolopacidae</taxon>
        <taxon>Limosa</taxon>
    </lineage>
</organism>
<name>A0A2I0TUF1_LIMLA</name>
<evidence type="ECO:0000256" key="1">
    <source>
        <dbReference type="SAM" id="MobiDB-lite"/>
    </source>
</evidence>
<feature type="compositionally biased region" description="Polar residues" evidence="1">
    <location>
        <begin position="99"/>
        <end position="109"/>
    </location>
</feature>
<keyword evidence="2" id="KW-0812">Transmembrane</keyword>